<organism evidence="2 3">
    <name type="scientific">Candidatus Doudnabacteria bacterium RIFCSPHIGHO2_12_FULL_48_16</name>
    <dbReference type="NCBI Taxonomy" id="1817838"/>
    <lineage>
        <taxon>Bacteria</taxon>
        <taxon>Candidatus Doudnaibacteriota</taxon>
    </lineage>
</organism>
<dbReference type="AlphaFoldDB" id="A0A1F5PJL3"/>
<dbReference type="InterPro" id="IPR037997">
    <property type="entry name" value="Dgk1-like"/>
</dbReference>
<feature type="transmembrane region" description="Helical" evidence="1">
    <location>
        <begin position="60"/>
        <end position="77"/>
    </location>
</feature>
<evidence type="ECO:0000313" key="3">
    <source>
        <dbReference type="Proteomes" id="UP000177682"/>
    </source>
</evidence>
<dbReference type="Proteomes" id="UP000177682">
    <property type="component" value="Unassembled WGS sequence"/>
</dbReference>
<dbReference type="Pfam" id="PF01148">
    <property type="entry name" value="CTP_transf_1"/>
    <property type="match status" value="1"/>
</dbReference>
<name>A0A1F5PJL3_9BACT</name>
<feature type="transmembrane region" description="Helical" evidence="1">
    <location>
        <begin position="117"/>
        <end position="139"/>
    </location>
</feature>
<keyword evidence="1" id="KW-0472">Membrane</keyword>
<gene>
    <name evidence="2" type="ORF">A3E29_03435</name>
</gene>
<comment type="caution">
    <text evidence="2">The sequence shown here is derived from an EMBL/GenBank/DDBJ whole genome shotgun (WGS) entry which is preliminary data.</text>
</comment>
<evidence type="ECO:0008006" key="4">
    <source>
        <dbReference type="Google" id="ProtNLM"/>
    </source>
</evidence>
<dbReference type="GO" id="GO:0004143">
    <property type="term" value="F:ATP-dependent diacylglycerol kinase activity"/>
    <property type="evidence" value="ECO:0007669"/>
    <property type="project" value="InterPro"/>
</dbReference>
<dbReference type="PANTHER" id="PTHR31303:SF1">
    <property type="entry name" value="CTP-DEPENDENT DIACYLGLYCEROL KINASE 1"/>
    <property type="match status" value="1"/>
</dbReference>
<keyword evidence="1" id="KW-0812">Transmembrane</keyword>
<feature type="transmembrane region" description="Helical" evidence="1">
    <location>
        <begin position="159"/>
        <end position="181"/>
    </location>
</feature>
<sequence>MKQVLVRKFGHLAASAAFFAFPYFFSPKTMIGLCGLFAILLLLGHLIGLSRHHRVDRITLGEFYFPLGVALSAFFFLPQNLLAFQFGILILGVSDTAAELTGRLWGRHQIKSVHKTWEGVLAFFLVSLLIFLLFVWPQHPGTILAGLSITLLLTLLEGLLSFGLDNLFLPIIAAVLLNWLIK</sequence>
<feature type="transmembrane region" description="Helical" evidence="1">
    <location>
        <begin position="83"/>
        <end position="105"/>
    </location>
</feature>
<keyword evidence="1" id="KW-1133">Transmembrane helix</keyword>
<accession>A0A1F5PJL3</accession>
<protein>
    <recommendedName>
        <fullName evidence="4">Phosphatidate cytidylyltransferase</fullName>
    </recommendedName>
</protein>
<evidence type="ECO:0000256" key="1">
    <source>
        <dbReference type="SAM" id="Phobius"/>
    </source>
</evidence>
<reference evidence="2 3" key="1">
    <citation type="journal article" date="2016" name="Nat. Commun.">
        <title>Thousands of microbial genomes shed light on interconnected biogeochemical processes in an aquifer system.</title>
        <authorList>
            <person name="Anantharaman K."/>
            <person name="Brown C.T."/>
            <person name="Hug L.A."/>
            <person name="Sharon I."/>
            <person name="Castelle C.J."/>
            <person name="Probst A.J."/>
            <person name="Thomas B.C."/>
            <person name="Singh A."/>
            <person name="Wilkins M.J."/>
            <person name="Karaoz U."/>
            <person name="Brodie E.L."/>
            <person name="Williams K.H."/>
            <person name="Hubbard S.S."/>
            <person name="Banfield J.F."/>
        </authorList>
    </citation>
    <scope>NUCLEOTIDE SEQUENCE [LARGE SCALE GENOMIC DNA]</scope>
</reference>
<feature type="transmembrane region" description="Helical" evidence="1">
    <location>
        <begin position="5"/>
        <end position="24"/>
    </location>
</feature>
<feature type="transmembrane region" description="Helical" evidence="1">
    <location>
        <begin position="30"/>
        <end position="48"/>
    </location>
</feature>
<dbReference type="EMBL" id="MFEY01000007">
    <property type="protein sequence ID" value="OGE90133.1"/>
    <property type="molecule type" value="Genomic_DNA"/>
</dbReference>
<proteinExistence type="predicted"/>
<dbReference type="PANTHER" id="PTHR31303">
    <property type="entry name" value="CTP-DEPENDENT DIACYLGLYCEROL KINASE 1"/>
    <property type="match status" value="1"/>
</dbReference>
<evidence type="ECO:0000313" key="2">
    <source>
        <dbReference type="EMBL" id="OGE90133.1"/>
    </source>
</evidence>